<evidence type="ECO:0000256" key="7">
    <source>
        <dbReference type="ARBA" id="ARBA00023065"/>
    </source>
</evidence>
<keyword evidence="7 10" id="KW-0406">Ion transport</keyword>
<feature type="transmembrane region" description="Helical" evidence="10">
    <location>
        <begin position="373"/>
        <end position="397"/>
    </location>
</feature>
<feature type="transmembrane region" description="Helical" evidence="10">
    <location>
        <begin position="338"/>
        <end position="361"/>
    </location>
</feature>
<feature type="transmembrane region" description="Helical" evidence="10">
    <location>
        <begin position="291"/>
        <end position="318"/>
    </location>
</feature>
<accession>A0A1G9PMZ4</accession>
<dbReference type="STRING" id="563176.SAMN04488090_2238"/>
<dbReference type="EMBL" id="FNGS01000004">
    <property type="protein sequence ID" value="SDL99881.1"/>
    <property type="molecule type" value="Genomic_DNA"/>
</dbReference>
<dbReference type="Pfam" id="PF00999">
    <property type="entry name" value="Na_H_Exchanger"/>
    <property type="match status" value="1"/>
</dbReference>
<comment type="similarity">
    <text evidence="10">Belongs to the monovalent cation:proton antiporter 1 (CPA1) transporter (TC 2.A.36) family.</text>
</comment>
<dbReference type="GO" id="GO:0005886">
    <property type="term" value="C:plasma membrane"/>
    <property type="evidence" value="ECO:0007669"/>
    <property type="project" value="UniProtKB-SubCell"/>
</dbReference>
<keyword evidence="9 10" id="KW-0739">Sodium transport</keyword>
<evidence type="ECO:0000256" key="6">
    <source>
        <dbReference type="ARBA" id="ARBA00023053"/>
    </source>
</evidence>
<dbReference type="PANTHER" id="PTHR10110">
    <property type="entry name" value="SODIUM/HYDROGEN EXCHANGER"/>
    <property type="match status" value="1"/>
</dbReference>
<dbReference type="InterPro" id="IPR018422">
    <property type="entry name" value="Cation/H_exchanger_CPA1"/>
</dbReference>
<evidence type="ECO:0000256" key="8">
    <source>
        <dbReference type="ARBA" id="ARBA00023136"/>
    </source>
</evidence>
<proteinExistence type="inferred from homology"/>
<feature type="transmembrane region" description="Helical" evidence="10">
    <location>
        <begin position="39"/>
        <end position="55"/>
    </location>
</feature>
<evidence type="ECO:0000256" key="9">
    <source>
        <dbReference type="ARBA" id="ARBA00023201"/>
    </source>
</evidence>
<evidence type="ECO:0000256" key="4">
    <source>
        <dbReference type="ARBA" id="ARBA00022692"/>
    </source>
</evidence>
<keyword evidence="4 10" id="KW-0812">Transmembrane</keyword>
<dbReference type="GO" id="GO:0098719">
    <property type="term" value="P:sodium ion import across plasma membrane"/>
    <property type="evidence" value="ECO:0007669"/>
    <property type="project" value="TreeGrafter"/>
</dbReference>
<feature type="transmembrane region" description="Helical" evidence="10">
    <location>
        <begin position="173"/>
        <end position="194"/>
    </location>
</feature>
<evidence type="ECO:0000256" key="2">
    <source>
        <dbReference type="ARBA" id="ARBA00022448"/>
    </source>
</evidence>
<comment type="subcellular location">
    <subcellularLocation>
        <location evidence="1 10">Cell membrane</location>
        <topology evidence="1 10">Multi-pass membrane protein</topology>
    </subcellularLocation>
</comment>
<evidence type="ECO:0000256" key="3">
    <source>
        <dbReference type="ARBA" id="ARBA00022475"/>
    </source>
</evidence>
<keyword evidence="3 10" id="KW-1003">Cell membrane</keyword>
<gene>
    <name evidence="12" type="ORF">SAMN04488090_2238</name>
</gene>
<evidence type="ECO:0000256" key="10">
    <source>
        <dbReference type="RuleBase" id="RU366002"/>
    </source>
</evidence>
<dbReference type="Gene3D" id="6.10.140.1330">
    <property type="match status" value="1"/>
</dbReference>
<feature type="transmembrane region" description="Helical" evidence="10">
    <location>
        <begin position="259"/>
        <end position="279"/>
    </location>
</feature>
<feature type="transmembrane region" description="Helical" evidence="10">
    <location>
        <begin position="76"/>
        <end position="96"/>
    </location>
</feature>
<dbReference type="InterPro" id="IPR006153">
    <property type="entry name" value="Cation/H_exchanger_TM"/>
</dbReference>
<dbReference type="Proteomes" id="UP000198901">
    <property type="component" value="Unassembled WGS sequence"/>
</dbReference>
<dbReference type="GO" id="GO:0015386">
    <property type="term" value="F:potassium:proton antiporter activity"/>
    <property type="evidence" value="ECO:0007669"/>
    <property type="project" value="TreeGrafter"/>
</dbReference>
<sequence>MAILAGLAALSPRLRVPYPVLLVVGGLLFSFIPGLPDIRLEPDVVFLVFLPPLLYEASWKISWHDLKTYRRPISRLAIGLVFLTTTVVAAVAHYVIPGVSWPVGFVLGAIVSPPDAVAATSATKGLGLPKRASAILEGESLINDASALIAYRYAVAAVASGTFVFWKAGLQFLLVSVGGAAAGVLVGIVFVKAFKKVQGNQMVEASLNILVPFISYLFAEHIRVSGVLSVVATGLYVSWRSSEFFSYQGRILTSHFWELMGFLLNGFVFILIGLQLPVIMDAAPDRSLTRWIGYGLLVSAAAILVRMAWVFLIAHLPFGMSSLNGEPVADRRKMRRELFIEAWAGMRGVVSLATALALPLTLQSGRPFPHRELILFITFVVILVTLVLQGLSLPYFIRRLGVREDPEKIASTERRLRLQMARHSLRFIETELSNNLDEPVVRQLRQRFEQQINYLNGFLPEKKEESNTKNMRKAFKQYLFGELELISAQRSQIVSLLKEEKYPEELIRKIEGELDLWNLQVQSRQTAAK</sequence>
<dbReference type="PANTHER" id="PTHR10110:SF86">
    <property type="entry name" value="SODIUM_HYDROGEN EXCHANGER 7"/>
    <property type="match status" value="1"/>
</dbReference>
<keyword evidence="13" id="KW-1185">Reference proteome</keyword>
<dbReference type="NCBIfam" id="TIGR00831">
    <property type="entry name" value="a_cpa1"/>
    <property type="match status" value="1"/>
</dbReference>
<keyword evidence="5 10" id="KW-1133">Transmembrane helix</keyword>
<evidence type="ECO:0000256" key="1">
    <source>
        <dbReference type="ARBA" id="ARBA00004651"/>
    </source>
</evidence>
<keyword evidence="6 10" id="KW-0915">Sodium</keyword>
<comment type="caution">
    <text evidence="10">Lacks conserved residue(s) required for the propagation of feature annotation.</text>
</comment>
<protein>
    <submittedName>
        <fullName evidence="12">Sodium/proton antiporter, CPA1 family</fullName>
    </submittedName>
</protein>
<keyword evidence="8 10" id="KW-0472">Membrane</keyword>
<dbReference type="GO" id="GO:0015385">
    <property type="term" value="F:sodium:proton antiporter activity"/>
    <property type="evidence" value="ECO:0007669"/>
    <property type="project" value="InterPro"/>
</dbReference>
<name>A0A1G9PMZ4_9BACT</name>
<dbReference type="InterPro" id="IPR004705">
    <property type="entry name" value="Cation/H_exchanger_CPA1_bac"/>
</dbReference>
<reference evidence="12 13" key="1">
    <citation type="submission" date="2016-10" db="EMBL/GenBank/DDBJ databases">
        <authorList>
            <person name="de Groot N.N."/>
        </authorList>
    </citation>
    <scope>NUCLEOTIDE SEQUENCE [LARGE SCALE GENOMIC DNA]</scope>
    <source>
        <strain evidence="12 13">DSM 21668</strain>
    </source>
</reference>
<dbReference type="AlphaFoldDB" id="A0A1G9PMZ4"/>
<organism evidence="12 13">
    <name type="scientific">Siphonobacter aquaeclarae</name>
    <dbReference type="NCBI Taxonomy" id="563176"/>
    <lineage>
        <taxon>Bacteria</taxon>
        <taxon>Pseudomonadati</taxon>
        <taxon>Bacteroidota</taxon>
        <taxon>Cytophagia</taxon>
        <taxon>Cytophagales</taxon>
        <taxon>Cytophagaceae</taxon>
        <taxon>Siphonobacter</taxon>
    </lineage>
</organism>
<feature type="domain" description="Cation/H+ exchanger transmembrane" evidence="11">
    <location>
        <begin position="2"/>
        <end position="396"/>
    </location>
</feature>
<evidence type="ECO:0000259" key="11">
    <source>
        <dbReference type="Pfam" id="PF00999"/>
    </source>
</evidence>
<comment type="function">
    <text evidence="10">Na(+)/H(+) antiporter that extrudes sodium in exchange for external protons.</text>
</comment>
<keyword evidence="10" id="KW-0050">Antiport</keyword>
<evidence type="ECO:0000313" key="13">
    <source>
        <dbReference type="Proteomes" id="UP000198901"/>
    </source>
</evidence>
<evidence type="ECO:0000313" key="12">
    <source>
        <dbReference type="EMBL" id="SDL99881.1"/>
    </source>
</evidence>
<evidence type="ECO:0000256" key="5">
    <source>
        <dbReference type="ARBA" id="ARBA00022989"/>
    </source>
</evidence>
<dbReference type="GO" id="GO:0051453">
    <property type="term" value="P:regulation of intracellular pH"/>
    <property type="evidence" value="ECO:0007669"/>
    <property type="project" value="TreeGrafter"/>
</dbReference>
<keyword evidence="2 10" id="KW-0813">Transport</keyword>